<name>A0A518DSR6_9BACT</name>
<evidence type="ECO:0000256" key="2">
    <source>
        <dbReference type="SAM" id="MobiDB-lite"/>
    </source>
</evidence>
<proteinExistence type="predicted"/>
<evidence type="ECO:0000313" key="5">
    <source>
        <dbReference type="EMBL" id="QDU94885.1"/>
    </source>
</evidence>
<keyword evidence="1" id="KW-0175">Coiled coil</keyword>
<keyword evidence="3" id="KW-0472">Membrane</keyword>
<evidence type="ECO:0000259" key="4">
    <source>
        <dbReference type="Pfam" id="PF01398"/>
    </source>
</evidence>
<accession>A0A518DSR6</accession>
<dbReference type="GO" id="GO:0008237">
    <property type="term" value="F:metallopeptidase activity"/>
    <property type="evidence" value="ECO:0007669"/>
    <property type="project" value="InterPro"/>
</dbReference>
<dbReference type="Pfam" id="PF01398">
    <property type="entry name" value="JAB"/>
    <property type="match status" value="1"/>
</dbReference>
<feature type="transmembrane region" description="Helical" evidence="3">
    <location>
        <begin position="412"/>
        <end position="434"/>
    </location>
</feature>
<feature type="domain" description="JAB1/MPN/MOV34 metalloenzyme" evidence="4">
    <location>
        <begin position="44"/>
        <end position="144"/>
    </location>
</feature>
<dbReference type="EMBL" id="CP036433">
    <property type="protein sequence ID" value="QDU94885.1"/>
    <property type="molecule type" value="Genomic_DNA"/>
</dbReference>
<feature type="compositionally biased region" description="Polar residues" evidence="2">
    <location>
        <begin position="467"/>
        <end position="478"/>
    </location>
</feature>
<feature type="compositionally biased region" description="Polar residues" evidence="2">
    <location>
        <begin position="450"/>
        <end position="459"/>
    </location>
</feature>
<feature type="compositionally biased region" description="Basic and acidic residues" evidence="2">
    <location>
        <begin position="436"/>
        <end position="448"/>
    </location>
</feature>
<protein>
    <submittedName>
        <fullName evidence="5">Mov34/MPN/PAD-1 family protein</fullName>
    </submittedName>
</protein>
<keyword evidence="3" id="KW-0812">Transmembrane</keyword>
<evidence type="ECO:0000313" key="6">
    <source>
        <dbReference type="Proteomes" id="UP000317648"/>
    </source>
</evidence>
<feature type="coiled-coil region" evidence="1">
    <location>
        <begin position="271"/>
        <end position="377"/>
    </location>
</feature>
<feature type="transmembrane region" description="Helical" evidence="3">
    <location>
        <begin position="241"/>
        <end position="260"/>
    </location>
</feature>
<dbReference type="Proteomes" id="UP000317648">
    <property type="component" value="Chromosome"/>
</dbReference>
<keyword evidence="3" id="KW-1133">Transmembrane helix</keyword>
<sequence>MDDDIQFGEIEESSPGQHLRPDRNKHFAVVGYEEPREGELPIFVDLDVMRDMETHAQSDTSVELGGVLLGGQYEDEDGQPFVMITDSLRAEHYEATKGSFKFTHDTWEQITREREDFPPELQMVGWYHTHPDWGVFLSGMDMFICDNFFNRPLDVALVIDPCRGDRGMFQWTGDPRERVRRTRGFYLISSRFRREELEEFAQLLEGKINMAAESRSRSGSGFSSSNAPVVHITQPSSGPQYLAVLALMTVQFAVLALLAWQLLKAPAGAPETAQEKQIAAWNERLDQLESRRAEAEKIETQLQVLRQVMDNLSDEPALVQSLERLRQENARLESQSFDRVAAERQNRSDQERLAVSLETARTDIARLNGRLKDKSDDIAAGEAKRVKLLGEMAVMKKELAQKKADETGFSQTFWWILGGVVLLFFGVLGVMVWMRPDDSEPDKKDPATGKESSPPANNSREGESPADETSSGDRPSPE</sequence>
<keyword evidence="6" id="KW-1185">Reference proteome</keyword>
<dbReference type="RefSeq" id="WP_145053666.1">
    <property type="nucleotide sequence ID" value="NZ_CP036433.1"/>
</dbReference>
<dbReference type="SUPFAM" id="SSF102712">
    <property type="entry name" value="JAB1/MPN domain"/>
    <property type="match status" value="1"/>
</dbReference>
<dbReference type="Gene3D" id="3.40.140.10">
    <property type="entry name" value="Cytidine Deaminase, domain 2"/>
    <property type="match status" value="1"/>
</dbReference>
<gene>
    <name evidence="5" type="ORF">Pla8534_26930</name>
</gene>
<dbReference type="KEGG" id="lcre:Pla8534_26930"/>
<dbReference type="InterPro" id="IPR000555">
    <property type="entry name" value="JAMM/MPN+_dom"/>
</dbReference>
<feature type="compositionally biased region" description="Acidic residues" evidence="2">
    <location>
        <begin position="1"/>
        <end position="12"/>
    </location>
</feature>
<organism evidence="5 6">
    <name type="scientific">Lignipirellula cremea</name>
    <dbReference type="NCBI Taxonomy" id="2528010"/>
    <lineage>
        <taxon>Bacteria</taxon>
        <taxon>Pseudomonadati</taxon>
        <taxon>Planctomycetota</taxon>
        <taxon>Planctomycetia</taxon>
        <taxon>Pirellulales</taxon>
        <taxon>Pirellulaceae</taxon>
        <taxon>Lignipirellula</taxon>
    </lineage>
</organism>
<dbReference type="OrthoDB" id="3292458at2"/>
<dbReference type="AlphaFoldDB" id="A0A518DSR6"/>
<reference evidence="5 6" key="1">
    <citation type="submission" date="2019-02" db="EMBL/GenBank/DDBJ databases">
        <title>Deep-cultivation of Planctomycetes and their phenomic and genomic characterization uncovers novel biology.</title>
        <authorList>
            <person name="Wiegand S."/>
            <person name="Jogler M."/>
            <person name="Boedeker C."/>
            <person name="Pinto D."/>
            <person name="Vollmers J."/>
            <person name="Rivas-Marin E."/>
            <person name="Kohn T."/>
            <person name="Peeters S.H."/>
            <person name="Heuer A."/>
            <person name="Rast P."/>
            <person name="Oberbeckmann S."/>
            <person name="Bunk B."/>
            <person name="Jeske O."/>
            <person name="Meyerdierks A."/>
            <person name="Storesund J.E."/>
            <person name="Kallscheuer N."/>
            <person name="Luecker S."/>
            <person name="Lage O.M."/>
            <person name="Pohl T."/>
            <person name="Merkel B.J."/>
            <person name="Hornburger P."/>
            <person name="Mueller R.-W."/>
            <person name="Bruemmer F."/>
            <person name="Labrenz M."/>
            <person name="Spormann A.M."/>
            <person name="Op den Camp H."/>
            <person name="Overmann J."/>
            <person name="Amann R."/>
            <person name="Jetten M.S.M."/>
            <person name="Mascher T."/>
            <person name="Medema M.H."/>
            <person name="Devos D.P."/>
            <person name="Kaster A.-K."/>
            <person name="Ovreas L."/>
            <person name="Rohde M."/>
            <person name="Galperin M.Y."/>
            <person name="Jogler C."/>
        </authorList>
    </citation>
    <scope>NUCLEOTIDE SEQUENCE [LARGE SCALE GENOMIC DNA]</scope>
    <source>
        <strain evidence="5 6">Pla85_3_4</strain>
    </source>
</reference>
<evidence type="ECO:0000256" key="1">
    <source>
        <dbReference type="SAM" id="Coils"/>
    </source>
</evidence>
<feature type="region of interest" description="Disordered" evidence="2">
    <location>
        <begin position="436"/>
        <end position="478"/>
    </location>
</feature>
<evidence type="ECO:0000256" key="3">
    <source>
        <dbReference type="SAM" id="Phobius"/>
    </source>
</evidence>
<feature type="region of interest" description="Disordered" evidence="2">
    <location>
        <begin position="1"/>
        <end position="22"/>
    </location>
</feature>